<dbReference type="PROSITE" id="PS50835">
    <property type="entry name" value="IG_LIKE"/>
    <property type="match status" value="1"/>
</dbReference>
<accession>A0A183FPG5</accession>
<organism evidence="6 7">
    <name type="scientific">Heligmosomoides polygyrus</name>
    <name type="common">Parasitic roundworm</name>
    <dbReference type="NCBI Taxonomy" id="6339"/>
    <lineage>
        <taxon>Eukaryota</taxon>
        <taxon>Metazoa</taxon>
        <taxon>Ecdysozoa</taxon>
        <taxon>Nematoda</taxon>
        <taxon>Chromadorea</taxon>
        <taxon>Rhabditida</taxon>
        <taxon>Rhabditina</taxon>
        <taxon>Rhabditomorpha</taxon>
        <taxon>Strongyloidea</taxon>
        <taxon>Heligmosomidae</taxon>
        <taxon>Heligmosomoides</taxon>
    </lineage>
</organism>
<dbReference type="EMBL" id="UZAH01026457">
    <property type="protein sequence ID" value="VDO81036.1"/>
    <property type="molecule type" value="Genomic_DNA"/>
</dbReference>
<keyword evidence="6" id="KW-1185">Reference proteome</keyword>
<evidence type="ECO:0000256" key="3">
    <source>
        <dbReference type="ARBA" id="ARBA00023319"/>
    </source>
</evidence>
<dbReference type="SUPFAM" id="SSF48726">
    <property type="entry name" value="Immunoglobulin"/>
    <property type="match status" value="2"/>
</dbReference>
<evidence type="ECO:0000259" key="4">
    <source>
        <dbReference type="PROSITE" id="PS50835"/>
    </source>
</evidence>
<keyword evidence="3" id="KW-0393">Immunoglobulin domain</keyword>
<dbReference type="InterPro" id="IPR013783">
    <property type="entry name" value="Ig-like_fold"/>
</dbReference>
<name>A0A183FPG5_HELPZ</name>
<evidence type="ECO:0000256" key="2">
    <source>
        <dbReference type="ARBA" id="ARBA00023157"/>
    </source>
</evidence>
<dbReference type="Proteomes" id="UP000050761">
    <property type="component" value="Unassembled WGS sequence"/>
</dbReference>
<dbReference type="OrthoDB" id="6138780at2759"/>
<dbReference type="PANTHER" id="PTHR12231">
    <property type="entry name" value="CTX-RELATED TYPE I TRANSMEMBRANE PROTEIN"/>
    <property type="match status" value="1"/>
</dbReference>
<evidence type="ECO:0000313" key="7">
    <source>
        <dbReference type="WBParaSite" id="HPBE_0000950101-mRNA-1"/>
    </source>
</evidence>
<accession>A0A3P7Y0K0</accession>
<evidence type="ECO:0000313" key="5">
    <source>
        <dbReference type="EMBL" id="VDO81036.1"/>
    </source>
</evidence>
<dbReference type="AlphaFoldDB" id="A0A183FPG5"/>
<dbReference type="InterPro" id="IPR051170">
    <property type="entry name" value="Neural/epithelial_adhesion"/>
</dbReference>
<evidence type="ECO:0000313" key="6">
    <source>
        <dbReference type="Proteomes" id="UP000050761"/>
    </source>
</evidence>
<keyword evidence="2" id="KW-1015">Disulfide bond</keyword>
<dbReference type="PANTHER" id="PTHR12231:SF253">
    <property type="entry name" value="DPR-INTERACTING PROTEIN ETA, ISOFORM B-RELATED"/>
    <property type="match status" value="1"/>
</dbReference>
<dbReference type="WBParaSite" id="HPBE_0000950101-mRNA-1">
    <property type="protein sequence ID" value="HPBE_0000950101-mRNA-1"/>
    <property type="gene ID" value="HPBE_0000950101"/>
</dbReference>
<proteinExistence type="predicted"/>
<dbReference type="InterPro" id="IPR007110">
    <property type="entry name" value="Ig-like_dom"/>
</dbReference>
<dbReference type="Gene3D" id="2.60.40.10">
    <property type="entry name" value="Immunoglobulins"/>
    <property type="match status" value="2"/>
</dbReference>
<gene>
    <name evidence="5" type="ORF">HPBE_LOCUS9502</name>
</gene>
<evidence type="ECO:0000256" key="1">
    <source>
        <dbReference type="ARBA" id="ARBA00022737"/>
    </source>
</evidence>
<keyword evidence="1" id="KW-0677">Repeat</keyword>
<feature type="domain" description="Ig-like" evidence="4">
    <location>
        <begin position="136"/>
        <end position="226"/>
    </location>
</feature>
<reference evidence="7" key="2">
    <citation type="submission" date="2019-09" db="UniProtKB">
        <authorList>
            <consortium name="WormBaseParasite"/>
        </authorList>
    </citation>
    <scope>IDENTIFICATION</scope>
</reference>
<dbReference type="InterPro" id="IPR036179">
    <property type="entry name" value="Ig-like_dom_sf"/>
</dbReference>
<protein>
    <submittedName>
        <fullName evidence="7">Ig-like domain-containing protein</fullName>
    </submittedName>
</protein>
<sequence length="278" mass="31114">MLFELLFFKDLKTSVRNLNNELDRVQLTRAAELRFSSVEMDDRTVTAGSSIELKTLNGKRIAGTQDANLYEKLSNVGKVTLQNGVVTSKLRISCAEKKHRGKYRCIANNGHQTIEASAKISVVGNEHCEPVLLEPPQIIQFTDSRFEIQDNAVQLMCRVAHPGAAIVWYFMRDDEVRVPLIDNPDFEVLPNGDLMVKRCDFETRVGTYLCVASNEAGEDRAEAWLYCNSREPADEAIGHVLGNAAQERVLGVLQLFKLATKVQAIRVPLLLSHNVDTQ</sequence>
<reference evidence="5 6" key="1">
    <citation type="submission" date="2018-11" db="EMBL/GenBank/DDBJ databases">
        <authorList>
            <consortium name="Pathogen Informatics"/>
        </authorList>
    </citation>
    <scope>NUCLEOTIDE SEQUENCE [LARGE SCALE GENOMIC DNA]</scope>
</reference>